<protein>
    <recommendedName>
        <fullName evidence="3 11">Beta-glucosidase</fullName>
        <ecNumber evidence="3 11">3.2.1.21</ecNumber>
    </recommendedName>
</protein>
<feature type="binding site" evidence="10">
    <location>
        <position position="295"/>
    </location>
    <ligand>
        <name>substrate</name>
    </ligand>
</feature>
<feature type="active site" description="Nucleophile" evidence="9">
    <location>
        <position position="353"/>
    </location>
</feature>
<organism evidence="12 13">
    <name type="scientific">Ornatilinea apprima</name>
    <dbReference type="NCBI Taxonomy" id="1134406"/>
    <lineage>
        <taxon>Bacteria</taxon>
        <taxon>Bacillati</taxon>
        <taxon>Chloroflexota</taxon>
        <taxon>Anaerolineae</taxon>
        <taxon>Anaerolineales</taxon>
        <taxon>Anaerolineaceae</taxon>
        <taxon>Ornatilinea</taxon>
    </lineage>
</organism>
<evidence type="ECO:0000313" key="12">
    <source>
        <dbReference type="EMBL" id="KPL79034.1"/>
    </source>
</evidence>
<name>A0A0N8GNU0_9CHLR</name>
<feature type="binding site" evidence="10">
    <location>
        <position position="122"/>
    </location>
    <ligand>
        <name>substrate</name>
    </ligand>
</feature>
<feature type="binding site" evidence="10">
    <location>
        <position position="21"/>
    </location>
    <ligand>
        <name>substrate</name>
    </ligand>
</feature>
<dbReference type="NCBIfam" id="TIGR03356">
    <property type="entry name" value="BGL"/>
    <property type="match status" value="1"/>
</dbReference>
<evidence type="ECO:0000256" key="4">
    <source>
        <dbReference type="ARBA" id="ARBA00022801"/>
    </source>
</evidence>
<feature type="active site" description="Proton donor" evidence="9">
    <location>
        <position position="167"/>
    </location>
</feature>
<dbReference type="PRINTS" id="PR00131">
    <property type="entry name" value="GLHYDRLASE1"/>
</dbReference>
<feature type="binding site" evidence="10">
    <location>
        <position position="400"/>
    </location>
    <ligand>
        <name>substrate</name>
    </ligand>
</feature>
<evidence type="ECO:0000256" key="9">
    <source>
        <dbReference type="PIRSR" id="PIRSR617736-1"/>
    </source>
</evidence>
<dbReference type="PANTHER" id="PTHR10353">
    <property type="entry name" value="GLYCOSYL HYDROLASE"/>
    <property type="match status" value="1"/>
</dbReference>
<dbReference type="FunFam" id="3.20.20.80:FF:000004">
    <property type="entry name" value="Beta-glucosidase 6-phospho-beta-glucosidase"/>
    <property type="match status" value="1"/>
</dbReference>
<dbReference type="AlphaFoldDB" id="A0A0N8GNU0"/>
<keyword evidence="13" id="KW-1185">Reference proteome</keyword>
<comment type="catalytic activity">
    <reaction evidence="1 11">
        <text>Hydrolysis of terminal, non-reducing beta-D-glucosyl residues with release of beta-D-glucose.</text>
        <dbReference type="EC" id="3.2.1.21"/>
    </reaction>
</comment>
<dbReference type="EMBL" id="LGCL01000015">
    <property type="protein sequence ID" value="KPL79034.1"/>
    <property type="molecule type" value="Genomic_DNA"/>
</dbReference>
<keyword evidence="7 11" id="KW-0326">Glycosidase</keyword>
<evidence type="ECO:0000256" key="6">
    <source>
        <dbReference type="ARBA" id="ARBA00023277"/>
    </source>
</evidence>
<dbReference type="Pfam" id="PF00232">
    <property type="entry name" value="Glyco_hydro_1"/>
    <property type="match status" value="1"/>
</dbReference>
<evidence type="ECO:0000256" key="8">
    <source>
        <dbReference type="ARBA" id="ARBA00023326"/>
    </source>
</evidence>
<dbReference type="SUPFAM" id="SSF51445">
    <property type="entry name" value="(Trans)glycosidases"/>
    <property type="match status" value="1"/>
</dbReference>
<evidence type="ECO:0000313" key="13">
    <source>
        <dbReference type="Proteomes" id="UP000050417"/>
    </source>
</evidence>
<sequence>MSSEVKFPDGFVWGAATAAYQIEGGWNEDGRGESIWDRFSHTPGKVLNGDTGDVACDHYHRWREDIALMKDLGIKAYRFSTAWPRILPQGRGKVNPAGLDFYSRLVDALLEAEITPFVTLYHWDLPQALEDQGGWPARETAAAFVEYAGATTRALGDRVKHWITLNEPFVSAFVGYRDGRHAPGRTSLEDSFAAAHHLLLAHAHSLPVIRQNAAGAQAGIVLDIIPAYPASVSAEDQQAAWMARAAHHLWFLEPLVGRGYPQAVADYFKMKLEFIQPGDLNAMAAPLDFLGVNYYTRRIARSAEIAEEDNLPVTVTAAQHKTEMGWEIYPQGLLDVLVWLNERYTFPALYITENGGAFPDALDEKGQVLDEDRVAYLREHFRMSAAAIQEGVPLKGYFAWSLMDNFEWGFGCSKRFGLIYVDYESLKRTPKLSYAWYRQVIRQNGFAD</sequence>
<dbReference type="PATRIC" id="fig|1134406.4.peg.124"/>
<dbReference type="Proteomes" id="UP000050417">
    <property type="component" value="Unassembled WGS sequence"/>
</dbReference>
<dbReference type="EC" id="3.2.1.21" evidence="3 11"/>
<dbReference type="InterPro" id="IPR017736">
    <property type="entry name" value="Glyco_hydro_1_beta-glucosidase"/>
</dbReference>
<gene>
    <name evidence="12" type="ORF">ADN00_03850</name>
</gene>
<dbReference type="InterPro" id="IPR017853">
    <property type="entry name" value="GH"/>
</dbReference>
<feature type="binding site" evidence="10">
    <location>
        <position position="166"/>
    </location>
    <ligand>
        <name>substrate</name>
    </ligand>
</feature>
<dbReference type="GO" id="GO:0005829">
    <property type="term" value="C:cytosol"/>
    <property type="evidence" value="ECO:0007669"/>
    <property type="project" value="TreeGrafter"/>
</dbReference>
<evidence type="ECO:0000256" key="11">
    <source>
        <dbReference type="RuleBase" id="RU361175"/>
    </source>
</evidence>
<dbReference type="GO" id="GO:0030245">
    <property type="term" value="P:cellulose catabolic process"/>
    <property type="evidence" value="ECO:0007669"/>
    <property type="project" value="UniProtKB-KW"/>
</dbReference>
<evidence type="ECO:0000256" key="10">
    <source>
        <dbReference type="PIRSR" id="PIRSR617736-2"/>
    </source>
</evidence>
<feature type="binding site" evidence="10">
    <location>
        <begin position="407"/>
        <end position="408"/>
    </location>
    <ligand>
        <name>substrate</name>
    </ligand>
</feature>
<comment type="caution">
    <text evidence="12">The sequence shown here is derived from an EMBL/GenBank/DDBJ whole genome shotgun (WGS) entry which is preliminary data.</text>
</comment>
<dbReference type="InterPro" id="IPR001360">
    <property type="entry name" value="Glyco_hydro_1"/>
</dbReference>
<evidence type="ECO:0000256" key="3">
    <source>
        <dbReference type="ARBA" id="ARBA00012744"/>
    </source>
</evidence>
<dbReference type="Gene3D" id="3.20.20.80">
    <property type="entry name" value="Glycosidases"/>
    <property type="match status" value="1"/>
</dbReference>
<comment type="similarity">
    <text evidence="2 11">Belongs to the glycosyl hydrolase 1 family.</text>
</comment>
<evidence type="ECO:0000256" key="1">
    <source>
        <dbReference type="ARBA" id="ARBA00000448"/>
    </source>
</evidence>
<dbReference type="GO" id="GO:0008422">
    <property type="term" value="F:beta-glucosidase activity"/>
    <property type="evidence" value="ECO:0007669"/>
    <property type="project" value="UniProtKB-EC"/>
</dbReference>
<keyword evidence="5" id="KW-0136">Cellulose degradation</keyword>
<dbReference type="PANTHER" id="PTHR10353:SF36">
    <property type="entry name" value="LP05116P"/>
    <property type="match status" value="1"/>
</dbReference>
<reference evidence="12 13" key="1">
    <citation type="submission" date="2015-07" db="EMBL/GenBank/DDBJ databases">
        <title>Genome sequence of Ornatilinea apprima DSM 23815.</title>
        <authorList>
            <person name="Hemp J."/>
            <person name="Ward L.M."/>
            <person name="Pace L.A."/>
            <person name="Fischer W.W."/>
        </authorList>
    </citation>
    <scope>NUCLEOTIDE SEQUENCE [LARGE SCALE GENOMIC DNA]</scope>
    <source>
        <strain evidence="12 13">P3M-1</strain>
    </source>
</reference>
<accession>A0A0N8GNU0</accession>
<dbReference type="RefSeq" id="WP_075061646.1">
    <property type="nucleotide sequence ID" value="NZ_LGCL01000015.1"/>
</dbReference>
<dbReference type="PROSITE" id="PS00653">
    <property type="entry name" value="GLYCOSYL_HYDROL_F1_2"/>
    <property type="match status" value="1"/>
</dbReference>
<dbReference type="STRING" id="1134406.ADN00_03850"/>
<keyword evidence="6" id="KW-0119">Carbohydrate metabolism</keyword>
<evidence type="ECO:0000256" key="2">
    <source>
        <dbReference type="ARBA" id="ARBA00010838"/>
    </source>
</evidence>
<dbReference type="OrthoDB" id="9765195at2"/>
<evidence type="ECO:0000256" key="5">
    <source>
        <dbReference type="ARBA" id="ARBA00023001"/>
    </source>
</evidence>
<keyword evidence="4 11" id="KW-0378">Hydrolase</keyword>
<proteinExistence type="inferred from homology"/>
<dbReference type="InterPro" id="IPR033132">
    <property type="entry name" value="GH_1_N_CS"/>
</dbReference>
<keyword evidence="8" id="KW-0624">Polysaccharide degradation</keyword>
<evidence type="ECO:0000256" key="7">
    <source>
        <dbReference type="ARBA" id="ARBA00023295"/>
    </source>
</evidence>